<dbReference type="Pfam" id="PF00005">
    <property type="entry name" value="ABC_tran"/>
    <property type="match status" value="1"/>
</dbReference>
<dbReference type="InterPro" id="IPR027417">
    <property type="entry name" value="P-loop_NTPase"/>
</dbReference>
<accession>A0A9W5VWV9</accession>
<dbReference type="Gene3D" id="3.40.50.300">
    <property type="entry name" value="P-loop containing nucleotide triphosphate hydrolases"/>
    <property type="match status" value="1"/>
</dbReference>
<dbReference type="FunFam" id="3.40.50.300:FF:000032">
    <property type="entry name" value="Export ABC transporter ATP-binding protein"/>
    <property type="match status" value="1"/>
</dbReference>
<gene>
    <name evidence="6" type="ORF">HMPREF9238_01063</name>
</gene>
<dbReference type="GO" id="GO:0016887">
    <property type="term" value="F:ATP hydrolysis activity"/>
    <property type="evidence" value="ECO:0007669"/>
    <property type="project" value="InterPro"/>
</dbReference>
<keyword evidence="3" id="KW-0547">Nucleotide-binding</keyword>
<dbReference type="PROSITE" id="PS00211">
    <property type="entry name" value="ABC_TRANSPORTER_1"/>
    <property type="match status" value="1"/>
</dbReference>
<evidence type="ECO:0000259" key="5">
    <source>
        <dbReference type="PROSITE" id="PS50893"/>
    </source>
</evidence>
<dbReference type="InterPro" id="IPR003593">
    <property type="entry name" value="AAA+_ATPase"/>
</dbReference>
<dbReference type="SMART" id="SM00382">
    <property type="entry name" value="AAA"/>
    <property type="match status" value="1"/>
</dbReference>
<dbReference type="Proteomes" id="UP000014387">
    <property type="component" value="Unassembled WGS sequence"/>
</dbReference>
<dbReference type="PANTHER" id="PTHR42798">
    <property type="entry name" value="LIPOPROTEIN-RELEASING SYSTEM ATP-BINDING PROTEIN LOLD"/>
    <property type="match status" value="1"/>
</dbReference>
<evidence type="ECO:0000256" key="4">
    <source>
        <dbReference type="ARBA" id="ARBA00022840"/>
    </source>
</evidence>
<dbReference type="InterPro" id="IPR017871">
    <property type="entry name" value="ABC_transporter-like_CS"/>
</dbReference>
<dbReference type="SUPFAM" id="SSF52540">
    <property type="entry name" value="P-loop containing nucleoside triphosphate hydrolases"/>
    <property type="match status" value="1"/>
</dbReference>
<dbReference type="InterPro" id="IPR003439">
    <property type="entry name" value="ABC_transporter-like_ATP-bd"/>
</dbReference>
<keyword evidence="7" id="KW-1185">Reference proteome</keyword>
<keyword evidence="2" id="KW-0813">Transport</keyword>
<reference evidence="6 7" key="1">
    <citation type="submission" date="2013-05" db="EMBL/GenBank/DDBJ databases">
        <title>The Genome Sequence of Actinomyces europaeus ACS-120-V-COL10B.</title>
        <authorList>
            <consortium name="The Broad Institute Genomics Platform"/>
            <person name="Earl A."/>
            <person name="Ward D."/>
            <person name="Feldgarden M."/>
            <person name="Gevers D."/>
            <person name="Saerens B."/>
            <person name="Vaneechoutte M."/>
            <person name="Walker B."/>
            <person name="Young S."/>
            <person name="Zeng Q."/>
            <person name="Gargeya S."/>
            <person name="Fitzgerald M."/>
            <person name="Haas B."/>
            <person name="Abouelleil A."/>
            <person name="Allen A.W."/>
            <person name="Alvarado L."/>
            <person name="Arachchi H.M."/>
            <person name="Berlin A.M."/>
            <person name="Chapman S.B."/>
            <person name="Gainer-Dewar J."/>
            <person name="Goldberg J."/>
            <person name="Griggs A."/>
            <person name="Gujja S."/>
            <person name="Hansen M."/>
            <person name="Howarth C."/>
            <person name="Imamovic A."/>
            <person name="Ireland A."/>
            <person name="Larimer J."/>
            <person name="McCowan C."/>
            <person name="Murphy C."/>
            <person name="Pearson M."/>
            <person name="Poon T.W."/>
            <person name="Priest M."/>
            <person name="Roberts A."/>
            <person name="Saif S."/>
            <person name="Shea T."/>
            <person name="Sisk P."/>
            <person name="Sykes S."/>
            <person name="Wortman J."/>
            <person name="Nusbaum C."/>
            <person name="Birren B."/>
        </authorList>
    </citation>
    <scope>NUCLEOTIDE SEQUENCE [LARGE SCALE GENOMIC DNA]</scope>
    <source>
        <strain evidence="6 7">ACS-120-V-Col10b</strain>
    </source>
</reference>
<evidence type="ECO:0000256" key="2">
    <source>
        <dbReference type="ARBA" id="ARBA00022448"/>
    </source>
</evidence>
<dbReference type="CDD" id="cd03255">
    <property type="entry name" value="ABC_MJ0796_LolCDE_FtsE"/>
    <property type="match status" value="1"/>
</dbReference>
<feature type="domain" description="ABC transporter" evidence="5">
    <location>
        <begin position="2"/>
        <end position="243"/>
    </location>
</feature>
<proteinExistence type="inferred from homology"/>
<sequence length="244" mass="26431">MLELTGVTRTVTLQNGNPLPILRGVDLTVSARDHISIVGQSGTGKSTLLNIIGMLDLPDSGTYIFAGEDVAKLSESKRAALRGSSFGFVFQQFNLFNARTALENVEVPLLYSSSTRTLFRRSSLAAEMLELVGLGDRLEAMPSQLSGGEQQRVAIARALVRRPKVILADEPTGALDLQTGSMVMELLEKVAAEMNSALIIISHDMQVAARAKQIYQISEGVLVERSHEQVHDALATRSLEVEAQ</sequence>
<organism evidence="6 7">
    <name type="scientific">Gleimia europaea ACS-120-V-Col10b</name>
    <dbReference type="NCBI Taxonomy" id="883069"/>
    <lineage>
        <taxon>Bacteria</taxon>
        <taxon>Bacillati</taxon>
        <taxon>Actinomycetota</taxon>
        <taxon>Actinomycetes</taxon>
        <taxon>Actinomycetales</taxon>
        <taxon>Actinomycetaceae</taxon>
        <taxon>Gleimia</taxon>
    </lineage>
</organism>
<dbReference type="OrthoDB" id="9802264at2"/>
<evidence type="ECO:0000256" key="3">
    <source>
        <dbReference type="ARBA" id="ARBA00022741"/>
    </source>
</evidence>
<name>A0A9W5VWV9_9ACTO</name>
<dbReference type="PROSITE" id="PS50893">
    <property type="entry name" value="ABC_TRANSPORTER_2"/>
    <property type="match status" value="1"/>
</dbReference>
<dbReference type="EMBL" id="AGWN01000001">
    <property type="protein sequence ID" value="EPD31295.1"/>
    <property type="molecule type" value="Genomic_DNA"/>
</dbReference>
<dbReference type="AlphaFoldDB" id="A0A9W5VWV9"/>
<evidence type="ECO:0000313" key="7">
    <source>
        <dbReference type="Proteomes" id="UP000014387"/>
    </source>
</evidence>
<dbReference type="PANTHER" id="PTHR42798:SF7">
    <property type="entry name" value="ALPHA-D-RIBOSE 1-METHYLPHOSPHONATE 5-TRIPHOSPHATE SYNTHASE SUBUNIT PHNL"/>
    <property type="match status" value="1"/>
</dbReference>
<evidence type="ECO:0000313" key="6">
    <source>
        <dbReference type="EMBL" id="EPD31295.1"/>
    </source>
</evidence>
<comment type="similarity">
    <text evidence="1">Belongs to the ABC transporter superfamily.</text>
</comment>
<dbReference type="InterPro" id="IPR017911">
    <property type="entry name" value="MacB-like_ATP-bd"/>
</dbReference>
<dbReference type="GO" id="GO:0005524">
    <property type="term" value="F:ATP binding"/>
    <property type="evidence" value="ECO:0007669"/>
    <property type="project" value="UniProtKB-KW"/>
</dbReference>
<dbReference type="GO" id="GO:0098796">
    <property type="term" value="C:membrane protein complex"/>
    <property type="evidence" value="ECO:0007669"/>
    <property type="project" value="UniProtKB-ARBA"/>
</dbReference>
<dbReference type="GO" id="GO:0022857">
    <property type="term" value="F:transmembrane transporter activity"/>
    <property type="evidence" value="ECO:0007669"/>
    <property type="project" value="UniProtKB-ARBA"/>
</dbReference>
<comment type="caution">
    <text evidence="6">The sequence shown here is derived from an EMBL/GenBank/DDBJ whole genome shotgun (WGS) entry which is preliminary data.</text>
</comment>
<keyword evidence="4" id="KW-0067">ATP-binding</keyword>
<dbReference type="RefSeq" id="WP_016444406.1">
    <property type="nucleotide sequence ID" value="NZ_KE150266.1"/>
</dbReference>
<protein>
    <recommendedName>
        <fullName evidence="5">ABC transporter domain-containing protein</fullName>
    </recommendedName>
</protein>
<evidence type="ECO:0000256" key="1">
    <source>
        <dbReference type="ARBA" id="ARBA00005417"/>
    </source>
</evidence>